<evidence type="ECO:0000313" key="3">
    <source>
        <dbReference type="Proteomes" id="UP000006514"/>
    </source>
</evidence>
<dbReference type="PROSITE" id="PS50181">
    <property type="entry name" value="FBOX"/>
    <property type="match status" value="1"/>
</dbReference>
<protein>
    <recommendedName>
        <fullName evidence="1">F-box domain-containing protein</fullName>
    </recommendedName>
</protein>
<gene>
    <name evidence="2" type="ORF">AURDEDRAFT_177530</name>
</gene>
<dbReference type="InterPro" id="IPR036047">
    <property type="entry name" value="F-box-like_dom_sf"/>
</dbReference>
<organism evidence="2 3">
    <name type="scientific">Auricularia subglabra (strain TFB-10046 / SS5)</name>
    <name type="common">White-rot fungus</name>
    <name type="synonym">Auricularia delicata (strain TFB10046)</name>
    <dbReference type="NCBI Taxonomy" id="717982"/>
    <lineage>
        <taxon>Eukaryota</taxon>
        <taxon>Fungi</taxon>
        <taxon>Dikarya</taxon>
        <taxon>Basidiomycota</taxon>
        <taxon>Agaricomycotina</taxon>
        <taxon>Agaricomycetes</taxon>
        <taxon>Auriculariales</taxon>
        <taxon>Auriculariaceae</taxon>
        <taxon>Auricularia</taxon>
    </lineage>
</organism>
<feature type="domain" description="F-box" evidence="1">
    <location>
        <begin position="2"/>
        <end position="49"/>
    </location>
</feature>
<dbReference type="KEGG" id="adl:AURDEDRAFT_177530"/>
<evidence type="ECO:0000313" key="2">
    <source>
        <dbReference type="EMBL" id="EJD33384.1"/>
    </source>
</evidence>
<dbReference type="Proteomes" id="UP000006514">
    <property type="component" value="Unassembled WGS sequence"/>
</dbReference>
<dbReference type="EMBL" id="JH688258">
    <property type="protein sequence ID" value="EJD33384.1"/>
    <property type="molecule type" value="Genomic_DNA"/>
</dbReference>
<reference evidence="3" key="1">
    <citation type="journal article" date="2012" name="Science">
        <title>The Paleozoic origin of enzymatic lignin decomposition reconstructed from 31 fungal genomes.</title>
        <authorList>
            <person name="Floudas D."/>
            <person name="Binder M."/>
            <person name="Riley R."/>
            <person name="Barry K."/>
            <person name="Blanchette R.A."/>
            <person name="Henrissat B."/>
            <person name="Martinez A.T."/>
            <person name="Otillar R."/>
            <person name="Spatafora J.W."/>
            <person name="Yadav J.S."/>
            <person name="Aerts A."/>
            <person name="Benoit I."/>
            <person name="Boyd A."/>
            <person name="Carlson A."/>
            <person name="Copeland A."/>
            <person name="Coutinho P.M."/>
            <person name="de Vries R.P."/>
            <person name="Ferreira P."/>
            <person name="Findley K."/>
            <person name="Foster B."/>
            <person name="Gaskell J."/>
            <person name="Glotzer D."/>
            <person name="Gorecki P."/>
            <person name="Heitman J."/>
            <person name="Hesse C."/>
            <person name="Hori C."/>
            <person name="Igarashi K."/>
            <person name="Jurgens J.A."/>
            <person name="Kallen N."/>
            <person name="Kersten P."/>
            <person name="Kohler A."/>
            <person name="Kuees U."/>
            <person name="Kumar T.K.A."/>
            <person name="Kuo A."/>
            <person name="LaButti K."/>
            <person name="Larrondo L.F."/>
            <person name="Lindquist E."/>
            <person name="Ling A."/>
            <person name="Lombard V."/>
            <person name="Lucas S."/>
            <person name="Lundell T."/>
            <person name="Martin R."/>
            <person name="McLaughlin D.J."/>
            <person name="Morgenstern I."/>
            <person name="Morin E."/>
            <person name="Murat C."/>
            <person name="Nagy L.G."/>
            <person name="Nolan M."/>
            <person name="Ohm R.A."/>
            <person name="Patyshakuliyeva A."/>
            <person name="Rokas A."/>
            <person name="Ruiz-Duenas F.J."/>
            <person name="Sabat G."/>
            <person name="Salamov A."/>
            <person name="Samejima M."/>
            <person name="Schmutz J."/>
            <person name="Slot J.C."/>
            <person name="St John F."/>
            <person name="Stenlid J."/>
            <person name="Sun H."/>
            <person name="Sun S."/>
            <person name="Syed K."/>
            <person name="Tsang A."/>
            <person name="Wiebenga A."/>
            <person name="Young D."/>
            <person name="Pisabarro A."/>
            <person name="Eastwood D.C."/>
            <person name="Martin F."/>
            <person name="Cullen D."/>
            <person name="Grigoriev I.V."/>
            <person name="Hibbett D.S."/>
        </authorList>
    </citation>
    <scope>NUCLEOTIDE SEQUENCE [LARGE SCALE GENOMIC DNA]</scope>
    <source>
        <strain evidence="3">TFB10046</strain>
    </source>
</reference>
<dbReference type="SMART" id="SM00256">
    <property type="entry name" value="FBOX"/>
    <property type="match status" value="1"/>
</dbReference>
<accession>J0CSX1</accession>
<dbReference type="InParanoid" id="J0CSX1"/>
<sequence>MVMMHNSIPWDILLEVFDLLDPRYIFRCTHVSHDWRILARSHPTFWRTLCLSDVGLTSGQANLFLERLNVTKPASPRRLSLALTCLRGPGGLMTTTILPAVTPHIPRCDLLLLLLGADAASSFWPLFSIDAPRLRFLEVRVGPGAVDVQPVPSHMFNLGAYGTVERISFVDVPLPPGLHPIPHTLQNVKAICQHREPQLQQLLRWVPQTQSIDHWDDRKPTTKREPLPPLLVQCYPRLSVLRRIVIHNPGDLWHTLCQTVPLLTIRGFCPDGVALQRTLPPQGPLAVSLCRLIRQQAVTRNFVIAGEVIITNRDKSIVRYVDAMHIPCMMSPKFLDAFLTPIRLVWLSIELPSLRELCKLKFKMPQLRTLCVVITGLSATRMDGAAIDCPNLRTLAFERNCIVGDVAITWDDINNFILDTLKPTDDTALEVVFRGVRTVGDEAMGGHIGSVVHHKEKPALLPKRRAADALQEEGALRRLEWMMDDPWAGWMPVKE</sequence>
<dbReference type="Pfam" id="PF12937">
    <property type="entry name" value="F-box-like"/>
    <property type="match status" value="1"/>
</dbReference>
<dbReference type="SUPFAM" id="SSF81383">
    <property type="entry name" value="F-box domain"/>
    <property type="match status" value="1"/>
</dbReference>
<keyword evidence="3" id="KW-1185">Reference proteome</keyword>
<name>J0CSX1_AURST</name>
<evidence type="ECO:0000259" key="1">
    <source>
        <dbReference type="PROSITE" id="PS50181"/>
    </source>
</evidence>
<dbReference type="AlphaFoldDB" id="J0CSX1"/>
<dbReference type="InterPro" id="IPR001810">
    <property type="entry name" value="F-box_dom"/>
</dbReference>
<dbReference type="Gene3D" id="1.20.1280.50">
    <property type="match status" value="1"/>
</dbReference>
<proteinExistence type="predicted"/>